<dbReference type="Proteomes" id="UP000010802">
    <property type="component" value="Chromosome"/>
</dbReference>
<keyword evidence="1" id="KW-0472">Membrane</keyword>
<proteinExistence type="predicted"/>
<dbReference type="InterPro" id="IPR018905">
    <property type="entry name" value="A-galactase_NEW3"/>
</dbReference>
<dbReference type="KEGG" id="tep:TepRe1_2512"/>
<keyword evidence="1" id="KW-0812">Transmembrane</keyword>
<dbReference type="PANTHER" id="PTHR39198:SF1">
    <property type="entry name" value="ALPHA-GALACTOSIDASE NEW3 DOMAIN-CONTAINING PROTEIN"/>
    <property type="match status" value="1"/>
</dbReference>
<evidence type="ECO:0000256" key="1">
    <source>
        <dbReference type="SAM" id="Phobius"/>
    </source>
</evidence>
<evidence type="ECO:0000313" key="4">
    <source>
        <dbReference type="Proteomes" id="UP000010802"/>
    </source>
</evidence>
<feature type="domain" description="Alpha-galactosidase NEW3" evidence="2">
    <location>
        <begin position="182"/>
        <end position="238"/>
    </location>
</feature>
<protein>
    <submittedName>
        <fullName evidence="3">Alpha-galactosidase, NPCBM associated NEW3 domain-containing protein</fullName>
    </submittedName>
</protein>
<organism evidence="3 4">
    <name type="scientific">Tepidanaerobacter acetatoxydans (strain DSM 21804 / JCM 16047 / Re1)</name>
    <dbReference type="NCBI Taxonomy" id="1209989"/>
    <lineage>
        <taxon>Bacteria</taxon>
        <taxon>Bacillati</taxon>
        <taxon>Bacillota</taxon>
        <taxon>Clostridia</taxon>
        <taxon>Thermosediminibacterales</taxon>
        <taxon>Tepidanaerobacteraceae</taxon>
        <taxon>Tepidanaerobacter</taxon>
    </lineage>
</organism>
<evidence type="ECO:0000313" key="3">
    <source>
        <dbReference type="EMBL" id="CCP27579.1"/>
    </source>
</evidence>
<sequence length="391" mass="41460">MLKQLEFKGLSSRKVKKLAVIFFILCFILCETAYAANALVLYTPYPGISAQPGSNITFPLTVKGSGFVDLEVTSVPSGWTAGIYGNGMRIHRVYVPSDDAAEAELRVKIPSDAKSGSYSLSVKASGAGGTANLPLSIRIDDDAGGADKIEVQYPSLSGPDTASFSFRGTLYNNSGRPRFYSLGADAPEGWQVSFKPAYQSNQITSLSLEAGKSQDLDIIVQPPKGVKAGKYTITAAAVYGSEVAKAELEVVISGTYRLELSTPSGRLNQDLTAGKKGALTLELENSGSANLQGINLSATAPSGWTVTFEPNTIEMLKSGEKKQVTAFITPSAKAIAGDYMVTINATAAETSDSADIRTTIHTSTLWGLVGVVIIIGVVAWVVTTFRKYGRR</sequence>
<name>F4LUG7_TEPAE</name>
<dbReference type="PANTHER" id="PTHR39198">
    <property type="entry name" value="HYPOTHETICAL MEMBRANE PROTEIN, CONSERVED"/>
    <property type="match status" value="1"/>
</dbReference>
<dbReference type="AlphaFoldDB" id="F4LUG7"/>
<keyword evidence="1" id="KW-1133">Transmembrane helix</keyword>
<dbReference type="Pfam" id="PF10633">
    <property type="entry name" value="NPCBM_assoc"/>
    <property type="match status" value="2"/>
</dbReference>
<accession>L0S560</accession>
<gene>
    <name evidence="3" type="ordered locus">TEPIRE1_2707</name>
</gene>
<reference evidence="4" key="1">
    <citation type="journal article" date="2013" name="Genome Announc.">
        <title>First genome sequence of a syntrophic acetate-oxidizing bacterium, Tepidanaerobacter acetatoxydans strain Re1.</title>
        <authorList>
            <person name="Manzoor S."/>
            <person name="Bongcam-Rudloff E."/>
            <person name="Schnurer A."/>
            <person name="Muller B."/>
        </authorList>
    </citation>
    <scope>NUCLEOTIDE SEQUENCE [LARGE SCALE GENOMIC DNA]</scope>
    <source>
        <strain evidence="4">Re1</strain>
    </source>
</reference>
<dbReference type="InterPro" id="IPR013783">
    <property type="entry name" value="Ig-like_fold"/>
</dbReference>
<evidence type="ECO:0000259" key="2">
    <source>
        <dbReference type="Pfam" id="PF10633"/>
    </source>
</evidence>
<dbReference type="HOGENOM" id="CLU_051163_0_0_9"/>
<dbReference type="PATRIC" id="fig|1209989.3.peg.3103"/>
<dbReference type="KEGG" id="tae:TepiRe1_2707"/>
<dbReference type="RefSeq" id="WP_013779531.1">
    <property type="nucleotide sequence ID" value="NC_015519.1"/>
</dbReference>
<accession>F4LUG7</accession>
<feature type="transmembrane region" description="Helical" evidence="1">
    <location>
        <begin position="365"/>
        <end position="385"/>
    </location>
</feature>
<dbReference type="eggNOG" id="COG1470">
    <property type="taxonomic scope" value="Bacteria"/>
</dbReference>
<keyword evidence="4" id="KW-1185">Reference proteome</keyword>
<dbReference type="STRING" id="1209989.TepRe1_2512"/>
<dbReference type="EMBL" id="HF563609">
    <property type="protein sequence ID" value="CCP27579.1"/>
    <property type="molecule type" value="Genomic_DNA"/>
</dbReference>
<feature type="domain" description="Alpha-galactosidase NEW3" evidence="2">
    <location>
        <begin position="272"/>
        <end position="346"/>
    </location>
</feature>
<dbReference type="OrthoDB" id="8631677at2"/>
<dbReference type="Gene3D" id="2.60.40.10">
    <property type="entry name" value="Immunoglobulins"/>
    <property type="match status" value="1"/>
</dbReference>